<feature type="compositionally biased region" description="Polar residues" evidence="10">
    <location>
        <begin position="320"/>
        <end position="331"/>
    </location>
</feature>
<feature type="region of interest" description="Disordered" evidence="10">
    <location>
        <begin position="1"/>
        <end position="25"/>
    </location>
</feature>
<keyword evidence="8" id="KW-0482">Metalloprotease</keyword>
<comment type="similarity">
    <text evidence="2">Belongs to the peptidase M43B family.</text>
</comment>
<sequence>MAATPFDNMKRQAAPLMSCGTQPHGEQQRNISKRFAAERAHLHPRGEIQPGSIKVNVFAHVVYSSKEGFASTGWVEDADVERQIEKLNTDFSETDFSYVLVNISRTQNERWSRFGDEFDMKAALRKGSYGDLNLYILAKSDLWRCKDPKTGTNSIAGSANYPHPEGLSPGSKYFIDDGCMVFANSIPGAKGDDEVWPGTIGFTATHEVGHWHDLVHTFGSPEDECRDPDELCPYPKEGCNVTKTGCSEPGDFVDDTPSQRGIIFECTPRANNSCGLSSPDPLDNFMGYAAFPPCKKYRFTPGQNLRMRKAWFTYRHGHQANVTNNSNQPPQTDEKPKVPCEKPKTSPAKPTKSTAPEGSTSSLAGAAGM</sequence>
<evidence type="ECO:0000256" key="7">
    <source>
        <dbReference type="ARBA" id="ARBA00022833"/>
    </source>
</evidence>
<evidence type="ECO:0000256" key="5">
    <source>
        <dbReference type="ARBA" id="ARBA00022729"/>
    </source>
</evidence>
<name>A0AB34G453_9HYPO</name>
<protein>
    <submittedName>
        <fullName evidence="12">RNA-binding protein</fullName>
    </submittedName>
</protein>
<dbReference type="Pfam" id="PF05572">
    <property type="entry name" value="Peptidase_M43"/>
    <property type="match status" value="1"/>
</dbReference>
<dbReference type="AlphaFoldDB" id="A0AB34G453"/>
<evidence type="ECO:0000256" key="8">
    <source>
        <dbReference type="ARBA" id="ARBA00023049"/>
    </source>
</evidence>
<evidence type="ECO:0000256" key="3">
    <source>
        <dbReference type="ARBA" id="ARBA00022670"/>
    </source>
</evidence>
<dbReference type="GO" id="GO:0008237">
    <property type="term" value="F:metallopeptidase activity"/>
    <property type="evidence" value="ECO:0007669"/>
    <property type="project" value="UniProtKB-KW"/>
</dbReference>
<dbReference type="InterPro" id="IPR008754">
    <property type="entry name" value="Peptidase_M43"/>
</dbReference>
<dbReference type="GO" id="GO:0006508">
    <property type="term" value="P:proteolysis"/>
    <property type="evidence" value="ECO:0007669"/>
    <property type="project" value="UniProtKB-KW"/>
</dbReference>
<dbReference type="EMBL" id="JAQHRD010000001">
    <property type="protein sequence ID" value="KAJ6445803.1"/>
    <property type="molecule type" value="Genomic_DNA"/>
</dbReference>
<keyword evidence="3" id="KW-0645">Protease</keyword>
<evidence type="ECO:0000256" key="10">
    <source>
        <dbReference type="SAM" id="MobiDB-lite"/>
    </source>
</evidence>
<keyword evidence="5" id="KW-0732">Signal</keyword>
<comment type="caution">
    <text evidence="12">The sequence shown here is derived from an EMBL/GenBank/DDBJ whole genome shotgun (WGS) entry which is preliminary data.</text>
</comment>
<dbReference type="Proteomes" id="UP001163105">
    <property type="component" value="Unassembled WGS sequence"/>
</dbReference>
<evidence type="ECO:0000256" key="9">
    <source>
        <dbReference type="ARBA" id="ARBA00023157"/>
    </source>
</evidence>
<dbReference type="InterPro" id="IPR024079">
    <property type="entry name" value="MetalloPept_cat_dom_sf"/>
</dbReference>
<comment type="function">
    <text evidence="1">Secreted metalloproteinase that allows assimilation of proteinaceous substrates.</text>
</comment>
<organism evidence="12 13">
    <name type="scientific">Purpureocillium lavendulum</name>
    <dbReference type="NCBI Taxonomy" id="1247861"/>
    <lineage>
        <taxon>Eukaryota</taxon>
        <taxon>Fungi</taxon>
        <taxon>Dikarya</taxon>
        <taxon>Ascomycota</taxon>
        <taxon>Pezizomycotina</taxon>
        <taxon>Sordariomycetes</taxon>
        <taxon>Hypocreomycetidae</taxon>
        <taxon>Hypocreales</taxon>
        <taxon>Ophiocordycipitaceae</taxon>
        <taxon>Purpureocillium</taxon>
    </lineage>
</organism>
<keyword evidence="9" id="KW-1015">Disulfide bond</keyword>
<accession>A0AB34G453</accession>
<proteinExistence type="inferred from homology"/>
<evidence type="ECO:0000256" key="2">
    <source>
        <dbReference type="ARBA" id="ARBA00008721"/>
    </source>
</evidence>
<reference evidence="12" key="1">
    <citation type="submission" date="2023-01" db="EMBL/GenBank/DDBJ databases">
        <title>The growth and conidiation of Purpureocillium lavendulum are regulated by nitrogen source and histone H3K14 acetylation.</title>
        <authorList>
            <person name="Tang P."/>
            <person name="Han J."/>
            <person name="Zhang C."/>
            <person name="Tang P."/>
            <person name="Qi F."/>
            <person name="Zhang K."/>
            <person name="Liang L."/>
        </authorList>
    </citation>
    <scope>NUCLEOTIDE SEQUENCE</scope>
    <source>
        <strain evidence="12">YMF1.00683</strain>
    </source>
</reference>
<dbReference type="SUPFAM" id="SSF55486">
    <property type="entry name" value="Metalloproteases ('zincins'), catalytic domain"/>
    <property type="match status" value="1"/>
</dbReference>
<feature type="region of interest" description="Disordered" evidence="10">
    <location>
        <begin position="320"/>
        <end position="369"/>
    </location>
</feature>
<evidence type="ECO:0000259" key="11">
    <source>
        <dbReference type="Pfam" id="PF05572"/>
    </source>
</evidence>
<evidence type="ECO:0000256" key="4">
    <source>
        <dbReference type="ARBA" id="ARBA00022723"/>
    </source>
</evidence>
<feature type="domain" description="Peptidase M43 pregnancy-associated plasma-A" evidence="11">
    <location>
        <begin position="202"/>
        <end position="309"/>
    </location>
</feature>
<evidence type="ECO:0000256" key="1">
    <source>
        <dbReference type="ARBA" id="ARBA00003174"/>
    </source>
</evidence>
<feature type="compositionally biased region" description="Basic and acidic residues" evidence="10">
    <location>
        <begin position="332"/>
        <end position="344"/>
    </location>
</feature>
<keyword evidence="7" id="KW-0862">Zinc</keyword>
<keyword evidence="6" id="KW-0378">Hydrolase</keyword>
<gene>
    <name evidence="12" type="ORF">O9K51_00566</name>
</gene>
<keyword evidence="13" id="KW-1185">Reference proteome</keyword>
<dbReference type="PANTHER" id="PTHR47466:SF1">
    <property type="entry name" value="METALLOPROTEASE MEP1 (AFU_ORTHOLOGUE AFUA_1G07730)-RELATED"/>
    <property type="match status" value="1"/>
</dbReference>
<dbReference type="PANTHER" id="PTHR47466">
    <property type="match status" value="1"/>
</dbReference>
<evidence type="ECO:0000256" key="6">
    <source>
        <dbReference type="ARBA" id="ARBA00022801"/>
    </source>
</evidence>
<dbReference type="Gene3D" id="3.40.390.10">
    <property type="entry name" value="Collagenase (Catalytic Domain)"/>
    <property type="match status" value="1"/>
</dbReference>
<feature type="compositionally biased region" description="Low complexity" evidence="10">
    <location>
        <begin position="345"/>
        <end position="356"/>
    </location>
</feature>
<dbReference type="GO" id="GO:0046872">
    <property type="term" value="F:metal ion binding"/>
    <property type="evidence" value="ECO:0007669"/>
    <property type="project" value="UniProtKB-KW"/>
</dbReference>
<evidence type="ECO:0000313" key="13">
    <source>
        <dbReference type="Proteomes" id="UP001163105"/>
    </source>
</evidence>
<evidence type="ECO:0000313" key="12">
    <source>
        <dbReference type="EMBL" id="KAJ6445803.1"/>
    </source>
</evidence>
<keyword evidence="4" id="KW-0479">Metal-binding</keyword>